<keyword evidence="4" id="KW-0802">TPR repeat</keyword>
<dbReference type="PRINTS" id="PR01021">
    <property type="entry name" value="OMPADOMAIN"/>
</dbReference>
<evidence type="ECO:0000256" key="6">
    <source>
        <dbReference type="SAM" id="SignalP"/>
    </source>
</evidence>
<dbReference type="OrthoDB" id="1488841at2"/>
<dbReference type="SUPFAM" id="SSF103088">
    <property type="entry name" value="OmpA-like"/>
    <property type="match status" value="1"/>
</dbReference>
<dbReference type="GeneID" id="65537730"/>
<dbReference type="KEGG" id="pary:A4V02_12680"/>
<dbReference type="Gene3D" id="2.120.10.30">
    <property type="entry name" value="TolB, C-terminal domain"/>
    <property type="match status" value="1"/>
</dbReference>
<evidence type="ECO:0000256" key="1">
    <source>
        <dbReference type="ARBA" id="ARBA00004442"/>
    </source>
</evidence>
<dbReference type="STRING" id="1796646.A4V02_12680"/>
<dbReference type="PANTHER" id="PTHR30329:SF21">
    <property type="entry name" value="LIPOPROTEIN YIAD-RELATED"/>
    <property type="match status" value="1"/>
</dbReference>
<protein>
    <recommendedName>
        <fullName evidence="7">OmpA-like domain-containing protein</fullName>
    </recommendedName>
</protein>
<evidence type="ECO:0000256" key="3">
    <source>
        <dbReference type="ARBA" id="ARBA00023237"/>
    </source>
</evidence>
<evidence type="ECO:0000313" key="8">
    <source>
        <dbReference type="EMBL" id="ANU64491.1"/>
    </source>
</evidence>
<keyword evidence="3" id="KW-0998">Cell outer membrane</keyword>
<name>A0A1B1SCD5_9BACT</name>
<dbReference type="SUPFAM" id="SSF49464">
    <property type="entry name" value="Carboxypeptidase regulatory domain-like"/>
    <property type="match status" value="1"/>
</dbReference>
<dbReference type="SMART" id="SM00028">
    <property type="entry name" value="TPR"/>
    <property type="match status" value="2"/>
</dbReference>
<dbReference type="InterPro" id="IPR006665">
    <property type="entry name" value="OmpA-like"/>
</dbReference>
<dbReference type="InterPro" id="IPR011659">
    <property type="entry name" value="WD40"/>
</dbReference>
<dbReference type="InterPro" id="IPR036737">
    <property type="entry name" value="OmpA-like_sf"/>
</dbReference>
<dbReference type="SUPFAM" id="SSF48452">
    <property type="entry name" value="TPR-like"/>
    <property type="match status" value="1"/>
</dbReference>
<reference evidence="9" key="1">
    <citation type="submission" date="2016-04" db="EMBL/GenBank/DDBJ databases">
        <title>Complete Genome Sequences of Twelve Strains of a Stable Defined Moderately Diverse Mouse Microbiota 2 (sDMDMm2).</title>
        <authorList>
            <person name="Uchimura Y."/>
            <person name="Wyss M."/>
            <person name="Brugiroux S."/>
            <person name="Limenitakis J.P."/>
            <person name="Stecher B."/>
            <person name="McCoy K.D."/>
            <person name="Macpherson A.J."/>
        </authorList>
    </citation>
    <scope>NUCLEOTIDE SEQUENCE [LARGE SCALE GENOMIC DNA]</scope>
    <source>
        <strain evidence="9">YL27</strain>
    </source>
</reference>
<dbReference type="PROSITE" id="PS50005">
    <property type="entry name" value="TPR"/>
    <property type="match status" value="1"/>
</dbReference>
<gene>
    <name evidence="8" type="ORF">A4V02_12680</name>
</gene>
<evidence type="ECO:0000313" key="9">
    <source>
        <dbReference type="Proteomes" id="UP000186351"/>
    </source>
</evidence>
<dbReference type="Gene3D" id="1.25.40.10">
    <property type="entry name" value="Tetratricopeptide repeat domain"/>
    <property type="match status" value="1"/>
</dbReference>
<sequence>MRHNSIYMRYTAAILCALMLWSCGGAKLAVADEQMERGEYYDASRTYRGVYNKLKKREERPLRGEVAYKMGLCYRKLNMSARASAAFQNALRYSYPDSLTHLYLAQSLQSEGRYRDAINAYQDYLATEPRDAAVAETGIAGCRKGMGAKASPTRYVVKQAKLFNSRRADFSPMFAGDDHDVLYFTTTNEKVTGSNRSEITGMKKGDIWVARKNEQGQWQRPEAVEGELNTEHDEGIISFSPDGSTMYLTRARREPNAHTGVEIFTSQRGDAKWSAPVKFEITADTLSSYGHPAVSPDGNWLIFASDMPGGMGGLDLWRINLKERAGTLENLGEFINTPGDECFPYMRADSLLYFASDGHAGLGGLDLFRAEQTPSGGWNITNMGYPVNSASDDFGITFGEGESGYFSSNRGDGRGYDHLYSFVLPDLKITISGMVLDKDEEPVPNSVIRIVGDDGSNQKAAGKADGSFSFPLQRGVRYVMLAGAKGYLNAKQEFRADTAEVDAEYGVDFILASINKPNVVDNIFYDFDKATLRPESKTALDSIVQVLRDNPNVTIEMASHTDRWGSEEYNQKLSQRRAQSVIDYLVAAGIRPERLSPQGYGKSRPKTITKRLARRYPQFKEGDVLNEEFILSLPEEGQEVADQINRRTEFQVLSIDYHMY</sequence>
<evidence type="ECO:0000256" key="4">
    <source>
        <dbReference type="PROSITE-ProRule" id="PRU00339"/>
    </source>
</evidence>
<dbReference type="Proteomes" id="UP000186351">
    <property type="component" value="Chromosome"/>
</dbReference>
<dbReference type="SUPFAM" id="SSF82171">
    <property type="entry name" value="DPP6 N-terminal domain-like"/>
    <property type="match status" value="1"/>
</dbReference>
<evidence type="ECO:0000256" key="5">
    <source>
        <dbReference type="PROSITE-ProRule" id="PRU00473"/>
    </source>
</evidence>
<dbReference type="RefSeq" id="WP_068961768.1">
    <property type="nucleotide sequence ID" value="NZ_CAJTAP010000009.1"/>
</dbReference>
<keyword evidence="6" id="KW-0732">Signal</keyword>
<comment type="subcellular location">
    <subcellularLocation>
        <location evidence="1">Cell outer membrane</location>
    </subcellularLocation>
</comment>
<accession>A0A1Z2XG46</accession>
<dbReference type="InterPro" id="IPR006664">
    <property type="entry name" value="OMP_bac"/>
</dbReference>
<keyword evidence="2 5" id="KW-0472">Membrane</keyword>
<dbReference type="CDD" id="cd07185">
    <property type="entry name" value="OmpA_C-like"/>
    <property type="match status" value="1"/>
</dbReference>
<organism evidence="8 9">
    <name type="scientific">Muribaculum intestinale</name>
    <dbReference type="NCBI Taxonomy" id="1796646"/>
    <lineage>
        <taxon>Bacteria</taxon>
        <taxon>Pseudomonadati</taxon>
        <taxon>Bacteroidota</taxon>
        <taxon>Bacteroidia</taxon>
        <taxon>Bacteroidales</taxon>
        <taxon>Muribaculaceae</taxon>
        <taxon>Muribaculum</taxon>
    </lineage>
</organism>
<evidence type="ECO:0000259" key="7">
    <source>
        <dbReference type="PROSITE" id="PS51123"/>
    </source>
</evidence>
<dbReference type="InterPro" id="IPR019734">
    <property type="entry name" value="TPR_rpt"/>
</dbReference>
<dbReference type="InterPro" id="IPR008969">
    <property type="entry name" value="CarboxyPept-like_regulatory"/>
</dbReference>
<dbReference type="InterPro" id="IPR011990">
    <property type="entry name" value="TPR-like_helical_dom_sf"/>
</dbReference>
<accession>A0A1B1SCD5</accession>
<proteinExistence type="predicted"/>
<dbReference type="EMBL" id="CP015402">
    <property type="protein sequence ID" value="ANU64491.1"/>
    <property type="molecule type" value="Genomic_DNA"/>
</dbReference>
<dbReference type="AlphaFoldDB" id="A0A1B1SCD5"/>
<dbReference type="Pfam" id="PF13620">
    <property type="entry name" value="CarboxypepD_reg"/>
    <property type="match status" value="1"/>
</dbReference>
<feature type="signal peptide" evidence="6">
    <location>
        <begin position="1"/>
        <end position="31"/>
    </location>
</feature>
<feature type="chain" id="PRO_5008529424" description="OmpA-like domain-containing protein" evidence="6">
    <location>
        <begin position="32"/>
        <end position="660"/>
    </location>
</feature>
<dbReference type="GO" id="GO:0009279">
    <property type="term" value="C:cell outer membrane"/>
    <property type="evidence" value="ECO:0007669"/>
    <property type="project" value="UniProtKB-SubCell"/>
</dbReference>
<dbReference type="PROSITE" id="PS51123">
    <property type="entry name" value="OMPA_2"/>
    <property type="match status" value="1"/>
</dbReference>
<dbReference type="InterPro" id="IPR011042">
    <property type="entry name" value="6-blade_b-propeller_TolB-like"/>
</dbReference>
<feature type="repeat" description="TPR" evidence="4">
    <location>
        <begin position="98"/>
        <end position="131"/>
    </location>
</feature>
<feature type="domain" description="OmpA-like" evidence="7">
    <location>
        <begin position="512"/>
        <end position="656"/>
    </location>
</feature>
<evidence type="ECO:0000256" key="2">
    <source>
        <dbReference type="ARBA" id="ARBA00023136"/>
    </source>
</evidence>
<keyword evidence="9" id="KW-1185">Reference proteome</keyword>
<dbReference type="InterPro" id="IPR050330">
    <property type="entry name" value="Bact_OuterMem_StrucFunc"/>
</dbReference>
<dbReference type="Pfam" id="PF07676">
    <property type="entry name" value="PD40"/>
    <property type="match status" value="3"/>
</dbReference>
<dbReference type="Pfam" id="PF00691">
    <property type="entry name" value="OmpA"/>
    <property type="match status" value="1"/>
</dbReference>
<dbReference type="Gene3D" id="3.30.1330.60">
    <property type="entry name" value="OmpA-like domain"/>
    <property type="match status" value="1"/>
</dbReference>
<dbReference type="PANTHER" id="PTHR30329">
    <property type="entry name" value="STATOR ELEMENT OF FLAGELLAR MOTOR COMPLEX"/>
    <property type="match status" value="1"/>
</dbReference>